<reference evidence="2 3" key="1">
    <citation type="submission" date="2016-01" db="EMBL/GenBank/DDBJ databases">
        <title>Genome sequence of the yeast Holleya sinecauda.</title>
        <authorList>
            <person name="Dietrich F.S."/>
        </authorList>
    </citation>
    <scope>NUCLEOTIDE SEQUENCE [LARGE SCALE GENOMIC DNA]</scope>
    <source>
        <strain evidence="2 3">ATCC 58844</strain>
    </source>
</reference>
<dbReference type="GeneID" id="28722078"/>
<dbReference type="EMBL" id="CP014242">
    <property type="protein sequence ID" value="AMD18893.1"/>
    <property type="molecule type" value="Genomic_DNA"/>
</dbReference>
<name>A0A109UWQ8_9SACH</name>
<keyword evidence="3" id="KW-1185">Reference proteome</keyword>
<proteinExistence type="predicted"/>
<dbReference type="AlphaFoldDB" id="A0A109UWQ8"/>
<dbReference type="Proteomes" id="UP000243052">
    <property type="component" value="Chromosome ii"/>
</dbReference>
<evidence type="ECO:0000256" key="1">
    <source>
        <dbReference type="SAM" id="MobiDB-lite"/>
    </source>
</evidence>
<sequence>MSEKSIEQQLRDIEKLQGDALHKMYAKRAGRTVELDIRDFRHPRIIKHAFMDPVDTQPNSPLLQVGGHRPNAPGSKEGMEEELDEKGAGSEKKEDMAHEEQGKELL</sequence>
<gene>
    <name evidence="2" type="ORF">AW171_hschr2416</name>
</gene>
<feature type="region of interest" description="Disordered" evidence="1">
    <location>
        <begin position="52"/>
        <end position="106"/>
    </location>
</feature>
<feature type="compositionally biased region" description="Basic and acidic residues" evidence="1">
    <location>
        <begin position="85"/>
        <end position="106"/>
    </location>
</feature>
<protein>
    <submittedName>
        <fullName evidence="2">HBL009Wp</fullName>
    </submittedName>
</protein>
<evidence type="ECO:0000313" key="3">
    <source>
        <dbReference type="Proteomes" id="UP000243052"/>
    </source>
</evidence>
<accession>A0A109UWQ8</accession>
<organism evidence="2 3">
    <name type="scientific">Eremothecium sinecaudum</name>
    <dbReference type="NCBI Taxonomy" id="45286"/>
    <lineage>
        <taxon>Eukaryota</taxon>
        <taxon>Fungi</taxon>
        <taxon>Dikarya</taxon>
        <taxon>Ascomycota</taxon>
        <taxon>Saccharomycotina</taxon>
        <taxon>Saccharomycetes</taxon>
        <taxon>Saccharomycetales</taxon>
        <taxon>Saccharomycetaceae</taxon>
        <taxon>Eremothecium</taxon>
    </lineage>
</organism>
<dbReference type="RefSeq" id="XP_017985889.1">
    <property type="nucleotide sequence ID" value="XM_018130015.1"/>
</dbReference>
<evidence type="ECO:0000313" key="2">
    <source>
        <dbReference type="EMBL" id="AMD18893.1"/>
    </source>
</evidence>